<evidence type="ECO:0000313" key="5">
    <source>
        <dbReference type="Proteomes" id="UP000001302"/>
    </source>
</evidence>
<feature type="coiled-coil region" evidence="1">
    <location>
        <begin position="55"/>
        <end position="100"/>
    </location>
</feature>
<evidence type="ECO:0000256" key="2">
    <source>
        <dbReference type="SAM" id="SignalP"/>
    </source>
</evidence>
<feature type="chain" id="PRO_5003140700" description="Magnesium transporter MgtE intracellular domain-containing protein" evidence="2">
    <location>
        <begin position="26"/>
        <end position="169"/>
    </location>
</feature>
<dbReference type="Gene3D" id="1.25.60.10">
    <property type="entry name" value="MgtE N-terminal domain-like"/>
    <property type="match status" value="1"/>
</dbReference>
<dbReference type="AlphaFoldDB" id="E0TH47"/>
<reference evidence="4 5" key="2">
    <citation type="journal article" date="2011" name="J. Bacteriol.">
        <title>Complete genome sequence of strain HTCC2503T of Parvularcula bermudensis, the type species of the order "Parvularculales" in the class Alphaproteobacteria.</title>
        <authorList>
            <person name="Oh H.M."/>
            <person name="Kang I."/>
            <person name="Vergin K.L."/>
            <person name="Kang D."/>
            <person name="Rhee K.H."/>
            <person name="Giovannoni S.J."/>
            <person name="Cho J.C."/>
        </authorList>
    </citation>
    <scope>NUCLEOTIDE SEQUENCE [LARGE SCALE GENOMIC DNA]</scope>
    <source>
        <strain evidence="5">ATCC BAA-594 / HTCC2503 / KCTC 12087</strain>
    </source>
</reference>
<evidence type="ECO:0000313" key="4">
    <source>
        <dbReference type="EMBL" id="ADM09631.1"/>
    </source>
</evidence>
<dbReference type="InterPro" id="IPR038076">
    <property type="entry name" value="MgtE_N_sf"/>
</dbReference>
<gene>
    <name evidence="4" type="ordered locus">PB2503_07879</name>
</gene>
<dbReference type="HOGENOM" id="CLU_1576986_0_0_5"/>
<keyword evidence="5" id="KW-1185">Reference proteome</keyword>
<name>E0TH47_PARBH</name>
<protein>
    <recommendedName>
        <fullName evidence="3">Magnesium transporter MgtE intracellular domain-containing protein</fullName>
    </recommendedName>
</protein>
<dbReference type="SUPFAM" id="SSF158791">
    <property type="entry name" value="MgtE N-terminal domain-like"/>
    <property type="match status" value="1"/>
</dbReference>
<dbReference type="InterPro" id="IPR006668">
    <property type="entry name" value="Mg_transptr_MgtE_intracell_dom"/>
</dbReference>
<feature type="domain" description="Magnesium transporter MgtE intracellular" evidence="3">
    <location>
        <begin position="106"/>
        <end position="165"/>
    </location>
</feature>
<keyword evidence="2" id="KW-0732">Signal</keyword>
<sequence length="169" mass="17581">MTKGRILPAYACAFGLVAVGQFLVAAEALPEAAERFAPRASSSVKASVPEGISVAVNEEGRVKDYEAEIAGQQAELTRQAAKLRAEREALSREALRLANAKGTAHKELASLYARLPADKAAEIMMALSADQAAAFVEAMPAPAAAALLEAMPSDSAIAVTRALLEKSSS</sequence>
<dbReference type="EMBL" id="CP002156">
    <property type="protein sequence ID" value="ADM09631.1"/>
    <property type="molecule type" value="Genomic_DNA"/>
</dbReference>
<accession>E0TH47</accession>
<reference evidence="5" key="1">
    <citation type="submission" date="2010-08" db="EMBL/GenBank/DDBJ databases">
        <title>Genome sequence of Parvularcula bermudensis HTCC2503.</title>
        <authorList>
            <person name="Kang D.-M."/>
            <person name="Oh H.-M."/>
            <person name="Cho J.-C."/>
        </authorList>
    </citation>
    <scope>NUCLEOTIDE SEQUENCE [LARGE SCALE GENOMIC DNA]</scope>
    <source>
        <strain evidence="5">ATCC BAA-594 / HTCC2503 / KCTC 12087</strain>
    </source>
</reference>
<feature type="signal peptide" evidence="2">
    <location>
        <begin position="1"/>
        <end position="25"/>
    </location>
</feature>
<keyword evidence="1" id="KW-0175">Coiled coil</keyword>
<dbReference type="RefSeq" id="WP_013300605.1">
    <property type="nucleotide sequence ID" value="NC_014414.1"/>
</dbReference>
<proteinExistence type="predicted"/>
<dbReference type="KEGG" id="pbr:PB2503_07879"/>
<dbReference type="STRING" id="314260.PB2503_07879"/>
<evidence type="ECO:0000259" key="3">
    <source>
        <dbReference type="Pfam" id="PF03448"/>
    </source>
</evidence>
<dbReference type="Pfam" id="PF03448">
    <property type="entry name" value="MgtE_N"/>
    <property type="match status" value="1"/>
</dbReference>
<dbReference type="Proteomes" id="UP000001302">
    <property type="component" value="Chromosome"/>
</dbReference>
<evidence type="ECO:0000256" key="1">
    <source>
        <dbReference type="SAM" id="Coils"/>
    </source>
</evidence>
<organism evidence="4 5">
    <name type="scientific">Parvularcula bermudensis (strain ATCC BAA-594 / HTCC2503 / KCTC 12087)</name>
    <dbReference type="NCBI Taxonomy" id="314260"/>
    <lineage>
        <taxon>Bacteria</taxon>
        <taxon>Pseudomonadati</taxon>
        <taxon>Pseudomonadota</taxon>
        <taxon>Alphaproteobacteria</taxon>
        <taxon>Parvularculales</taxon>
        <taxon>Parvularculaceae</taxon>
        <taxon>Parvularcula</taxon>
    </lineage>
</organism>